<evidence type="ECO:0000259" key="7">
    <source>
        <dbReference type="Pfam" id="PF08281"/>
    </source>
</evidence>
<dbReference type="NCBIfam" id="TIGR02937">
    <property type="entry name" value="sigma70-ECF"/>
    <property type="match status" value="1"/>
</dbReference>
<evidence type="ECO:0000256" key="5">
    <source>
        <dbReference type="ARBA" id="ARBA00023163"/>
    </source>
</evidence>
<dbReference type="RefSeq" id="WP_243917812.1">
    <property type="nucleotide sequence ID" value="NZ_JALHLG010000003.1"/>
</dbReference>
<dbReference type="InterPro" id="IPR013249">
    <property type="entry name" value="RNA_pol_sigma70_r4_t2"/>
</dbReference>
<dbReference type="InterPro" id="IPR014284">
    <property type="entry name" value="RNA_pol_sigma-70_dom"/>
</dbReference>
<proteinExistence type="inferred from homology"/>
<organism evidence="8 9">
    <name type="scientific">Novosphingobium beihaiensis</name>
    <dbReference type="NCBI Taxonomy" id="2930389"/>
    <lineage>
        <taxon>Bacteria</taxon>
        <taxon>Pseudomonadati</taxon>
        <taxon>Pseudomonadota</taxon>
        <taxon>Alphaproteobacteria</taxon>
        <taxon>Sphingomonadales</taxon>
        <taxon>Sphingomonadaceae</taxon>
        <taxon>Novosphingobium</taxon>
    </lineage>
</organism>
<dbReference type="InterPro" id="IPR007627">
    <property type="entry name" value="RNA_pol_sigma70_r2"/>
</dbReference>
<reference evidence="8 9" key="1">
    <citation type="submission" date="2022-04" db="EMBL/GenBank/DDBJ databases">
        <title>Identification of a novel bacterium isolated from mangrove sediments.</title>
        <authorList>
            <person name="Pan X."/>
        </authorList>
    </citation>
    <scope>NUCLEOTIDE SEQUENCE [LARGE SCALE GENOMIC DNA]</scope>
    <source>
        <strain evidence="8 9">B2638</strain>
    </source>
</reference>
<accession>A0ABT0BL83</accession>
<keyword evidence="2" id="KW-0805">Transcription regulation</keyword>
<evidence type="ECO:0000313" key="8">
    <source>
        <dbReference type="EMBL" id="MCJ2185807.1"/>
    </source>
</evidence>
<feature type="domain" description="RNA polymerase sigma factor 70 region 4 type 2" evidence="7">
    <location>
        <begin position="107"/>
        <end position="159"/>
    </location>
</feature>
<dbReference type="Proteomes" id="UP001202281">
    <property type="component" value="Unassembled WGS sequence"/>
</dbReference>
<dbReference type="Pfam" id="PF04542">
    <property type="entry name" value="Sigma70_r2"/>
    <property type="match status" value="1"/>
</dbReference>
<dbReference type="SUPFAM" id="SSF88659">
    <property type="entry name" value="Sigma3 and sigma4 domains of RNA polymerase sigma factors"/>
    <property type="match status" value="1"/>
</dbReference>
<keyword evidence="4" id="KW-0238">DNA-binding</keyword>
<dbReference type="EMBL" id="JALHLG010000003">
    <property type="protein sequence ID" value="MCJ2185807.1"/>
    <property type="molecule type" value="Genomic_DNA"/>
</dbReference>
<keyword evidence="9" id="KW-1185">Reference proteome</keyword>
<gene>
    <name evidence="8" type="ORF">MTR66_03145</name>
</gene>
<comment type="caution">
    <text evidence="8">The sequence shown here is derived from an EMBL/GenBank/DDBJ whole genome shotgun (WGS) entry which is preliminary data.</text>
</comment>
<keyword evidence="3" id="KW-0731">Sigma factor</keyword>
<dbReference type="SUPFAM" id="SSF88946">
    <property type="entry name" value="Sigma2 domain of RNA polymerase sigma factors"/>
    <property type="match status" value="1"/>
</dbReference>
<evidence type="ECO:0000256" key="2">
    <source>
        <dbReference type="ARBA" id="ARBA00023015"/>
    </source>
</evidence>
<dbReference type="Gene3D" id="1.10.10.10">
    <property type="entry name" value="Winged helix-like DNA-binding domain superfamily/Winged helix DNA-binding domain"/>
    <property type="match status" value="1"/>
</dbReference>
<evidence type="ECO:0000256" key="3">
    <source>
        <dbReference type="ARBA" id="ARBA00023082"/>
    </source>
</evidence>
<evidence type="ECO:0000313" key="9">
    <source>
        <dbReference type="Proteomes" id="UP001202281"/>
    </source>
</evidence>
<protein>
    <submittedName>
        <fullName evidence="8">Sigma-70 family RNA polymerase sigma factor</fullName>
    </submittedName>
</protein>
<dbReference type="InterPro" id="IPR039425">
    <property type="entry name" value="RNA_pol_sigma-70-like"/>
</dbReference>
<name>A0ABT0BL83_9SPHN</name>
<dbReference type="Pfam" id="PF08281">
    <property type="entry name" value="Sigma70_r4_2"/>
    <property type="match status" value="1"/>
</dbReference>
<dbReference type="PANTHER" id="PTHR43133">
    <property type="entry name" value="RNA POLYMERASE ECF-TYPE SIGMA FACTO"/>
    <property type="match status" value="1"/>
</dbReference>
<comment type="similarity">
    <text evidence="1">Belongs to the sigma-70 factor family. ECF subfamily.</text>
</comment>
<dbReference type="Gene3D" id="1.10.1740.10">
    <property type="match status" value="1"/>
</dbReference>
<dbReference type="InterPro" id="IPR036388">
    <property type="entry name" value="WH-like_DNA-bd_sf"/>
</dbReference>
<dbReference type="PANTHER" id="PTHR43133:SF58">
    <property type="entry name" value="ECF RNA POLYMERASE SIGMA FACTOR SIGD"/>
    <property type="match status" value="1"/>
</dbReference>
<evidence type="ECO:0000259" key="6">
    <source>
        <dbReference type="Pfam" id="PF04542"/>
    </source>
</evidence>
<evidence type="ECO:0000256" key="1">
    <source>
        <dbReference type="ARBA" id="ARBA00010641"/>
    </source>
</evidence>
<dbReference type="InterPro" id="IPR013324">
    <property type="entry name" value="RNA_pol_sigma_r3/r4-like"/>
</dbReference>
<feature type="domain" description="RNA polymerase sigma-70 region 2" evidence="6">
    <location>
        <begin position="16"/>
        <end position="82"/>
    </location>
</feature>
<dbReference type="InterPro" id="IPR013325">
    <property type="entry name" value="RNA_pol_sigma_r2"/>
</dbReference>
<keyword evidence="5" id="KW-0804">Transcription</keyword>
<sequence length="167" mass="19128">MVASLDGDARAHEALLRAVGRVLHAYYRARFANLRMDVDDIVQEALITVHSRRASYDRKRPFSPWLFAVARSKAIDFLRKHRNFEDLDAIEHELGEQGFEDEAMARLDIEQLLETLTAKQAQAIRDTRLHGYSIKDSALRTKLSESDVKVSAHRGLKALMQRIRDSV</sequence>
<evidence type="ECO:0000256" key="4">
    <source>
        <dbReference type="ARBA" id="ARBA00023125"/>
    </source>
</evidence>